<evidence type="ECO:0000256" key="4">
    <source>
        <dbReference type="ARBA" id="ARBA00022771"/>
    </source>
</evidence>
<dbReference type="VEuPathDB" id="VectorBase:ACHR015053"/>
<dbReference type="PROSITE" id="PS50157">
    <property type="entry name" value="ZINC_FINGER_C2H2_2"/>
    <property type="match status" value="5"/>
</dbReference>
<name>A0A2C9GT08_9DIPT</name>
<evidence type="ECO:0000259" key="9">
    <source>
        <dbReference type="PROSITE" id="PS50157"/>
    </source>
</evidence>
<sequence length="665" mass="76566">MDKRANKRQSKTIMEMFNKSKKVKLEAVEETENLATSAHATEEAVAATPKEDSISDLREQINLWIQKQEQYEEADLNDLEEASNHGDDPEDDVDLDAIEVPLRIRLANYSDQTIRKSYKYECEWRKCKFMSGNDRKYFLHVESHAELALETQRERYTCEWDLCDYTTEDDYTFAGHVHFHAYHTKLKVYGASMHMLLKLSNCNLDSRMRNTISNRSVTFRCEWAECTERFNKALHFFHHVKSHIDDQLPHGKKATHKEIVCQWSLCEAGRFNHRMPLVKHMQMHTQERDIACFNCGTTFRCRNKYVDHCYRQIEIAHRKYQCELCGRYYATKVLLHNHVESHDKAYQCELCPVRFSSKGQMSQHLRAKHLGHRNFKCPQCDHATFFKKDLITHILTHEGKLYRCEEFGCNVVYRSLGSMKRHISWHYNLPPPTYACHLCEEKSYSMGYLLTKHLRFKHGVTRAPGYSRLRYKIDTDGMFRLSTFVEEKLKQQIEERKAAEQQKSGELDEAGTANEGSEPAGSEEKKKRKSTAKAVAAKGGDTVQKDSTLSKTLDVPSTSTKAQKLKINAIESVGVHEFRIELGIEAAEPAAETLSPSKGAAVGKGLPKKNGTESTAGVERPLVRVKQATKESVNFGPEPAKQPKDVKDFMVMKRYLKSSEKLVEA</sequence>
<evidence type="ECO:0000256" key="2">
    <source>
        <dbReference type="ARBA" id="ARBA00022723"/>
    </source>
</evidence>
<feature type="domain" description="C2H2-type" evidence="9">
    <location>
        <begin position="346"/>
        <end position="374"/>
    </location>
</feature>
<dbReference type="SMART" id="SM00355">
    <property type="entry name" value="ZnF_C2H2"/>
    <property type="match status" value="10"/>
</dbReference>
<feature type="compositionally biased region" description="Basic and acidic residues" evidence="8">
    <location>
        <begin position="495"/>
        <end position="506"/>
    </location>
</feature>
<feature type="domain" description="C2H2-type" evidence="9">
    <location>
        <begin position="375"/>
        <end position="402"/>
    </location>
</feature>
<organism evidence="10 11">
    <name type="scientific">Anopheles christyi</name>
    <dbReference type="NCBI Taxonomy" id="43041"/>
    <lineage>
        <taxon>Eukaryota</taxon>
        <taxon>Metazoa</taxon>
        <taxon>Ecdysozoa</taxon>
        <taxon>Arthropoda</taxon>
        <taxon>Hexapoda</taxon>
        <taxon>Insecta</taxon>
        <taxon>Pterygota</taxon>
        <taxon>Neoptera</taxon>
        <taxon>Endopterygota</taxon>
        <taxon>Diptera</taxon>
        <taxon>Nematocera</taxon>
        <taxon>Culicoidea</taxon>
        <taxon>Culicidae</taxon>
        <taxon>Anophelinae</taxon>
        <taxon>Anopheles</taxon>
    </lineage>
</organism>
<evidence type="ECO:0000256" key="5">
    <source>
        <dbReference type="ARBA" id="ARBA00022833"/>
    </source>
</evidence>
<feature type="region of interest" description="Disordered" evidence="8">
    <location>
        <begin position="495"/>
        <end position="561"/>
    </location>
</feature>
<feature type="domain" description="C2H2-type" evidence="9">
    <location>
        <begin position="219"/>
        <end position="248"/>
    </location>
</feature>
<keyword evidence="3" id="KW-0677">Repeat</keyword>
<keyword evidence="11" id="KW-1185">Reference proteome</keyword>
<evidence type="ECO:0000313" key="10">
    <source>
        <dbReference type="EnsemblMetazoa" id="ACHR015053-PA"/>
    </source>
</evidence>
<dbReference type="GO" id="GO:0005634">
    <property type="term" value="C:nucleus"/>
    <property type="evidence" value="ECO:0007669"/>
    <property type="project" value="UniProtKB-SubCell"/>
</dbReference>
<evidence type="ECO:0000256" key="7">
    <source>
        <dbReference type="PROSITE-ProRule" id="PRU00042"/>
    </source>
</evidence>
<keyword evidence="4 7" id="KW-0863">Zinc-finger</keyword>
<dbReference type="Pfam" id="PF13894">
    <property type="entry name" value="zf-C2H2_4"/>
    <property type="match status" value="1"/>
</dbReference>
<evidence type="ECO:0000256" key="3">
    <source>
        <dbReference type="ARBA" id="ARBA00022737"/>
    </source>
</evidence>
<dbReference type="InterPro" id="IPR013087">
    <property type="entry name" value="Znf_C2H2_type"/>
</dbReference>
<dbReference type="Pfam" id="PF12874">
    <property type="entry name" value="zf-met"/>
    <property type="match status" value="1"/>
</dbReference>
<keyword evidence="6" id="KW-0539">Nucleus</keyword>
<dbReference type="SUPFAM" id="SSF57667">
    <property type="entry name" value="beta-beta-alpha zinc fingers"/>
    <property type="match status" value="3"/>
</dbReference>
<feature type="compositionally biased region" description="Polar residues" evidence="8">
    <location>
        <begin position="545"/>
        <end position="561"/>
    </location>
</feature>
<evidence type="ECO:0000256" key="6">
    <source>
        <dbReference type="ARBA" id="ARBA00023242"/>
    </source>
</evidence>
<protein>
    <recommendedName>
        <fullName evidence="9">C2H2-type domain-containing protein</fullName>
    </recommendedName>
</protein>
<dbReference type="GO" id="GO:0008270">
    <property type="term" value="F:zinc ion binding"/>
    <property type="evidence" value="ECO:0007669"/>
    <property type="project" value="UniProtKB-KW"/>
</dbReference>
<dbReference type="PROSITE" id="PS00028">
    <property type="entry name" value="ZINC_FINGER_C2H2_1"/>
    <property type="match status" value="4"/>
</dbReference>
<evidence type="ECO:0000256" key="1">
    <source>
        <dbReference type="ARBA" id="ARBA00004123"/>
    </source>
</evidence>
<reference evidence="11" key="1">
    <citation type="submission" date="2013-03" db="EMBL/GenBank/DDBJ databases">
        <title>The Genome Sequence of Anopheles christyi ACHKN1017.</title>
        <authorList>
            <consortium name="The Broad Institute Genomics Platform"/>
            <person name="Neafsey D.E."/>
            <person name="Besansky N."/>
            <person name="Walker B."/>
            <person name="Young S.K."/>
            <person name="Zeng Q."/>
            <person name="Gargeya S."/>
            <person name="Fitzgerald M."/>
            <person name="Haas B."/>
            <person name="Abouelleil A."/>
            <person name="Allen A.W."/>
            <person name="Alvarado L."/>
            <person name="Arachchi H.M."/>
            <person name="Berlin A.M."/>
            <person name="Chapman S.B."/>
            <person name="Gainer-Dewar J."/>
            <person name="Goldberg J."/>
            <person name="Griggs A."/>
            <person name="Gujja S."/>
            <person name="Hansen M."/>
            <person name="Howarth C."/>
            <person name="Imamovic A."/>
            <person name="Ireland A."/>
            <person name="Larimer J."/>
            <person name="McCowan C."/>
            <person name="Murphy C."/>
            <person name="Pearson M."/>
            <person name="Poon T.W."/>
            <person name="Priest M."/>
            <person name="Roberts A."/>
            <person name="Saif S."/>
            <person name="Shea T."/>
            <person name="Sisk P."/>
            <person name="Sykes S."/>
            <person name="Wortman J."/>
            <person name="Nusbaum C."/>
            <person name="Birren B."/>
        </authorList>
    </citation>
    <scope>NUCLEOTIDE SEQUENCE [LARGE SCALE GENOMIC DNA]</scope>
    <source>
        <strain evidence="11">ACHKN1017</strain>
    </source>
</reference>
<dbReference type="PANTHER" id="PTHR24406">
    <property type="entry name" value="TRANSCRIPTIONAL REPRESSOR CTCFL-RELATED"/>
    <property type="match status" value="1"/>
</dbReference>
<dbReference type="Gene3D" id="3.30.160.60">
    <property type="entry name" value="Classic Zinc Finger"/>
    <property type="match status" value="3"/>
</dbReference>
<dbReference type="STRING" id="43041.A0A2C9GT08"/>
<feature type="domain" description="C2H2-type" evidence="9">
    <location>
        <begin position="402"/>
        <end position="431"/>
    </location>
</feature>
<proteinExistence type="predicted"/>
<dbReference type="InterPro" id="IPR050888">
    <property type="entry name" value="ZnF_C2H2-type_TF"/>
</dbReference>
<dbReference type="Proteomes" id="UP000075881">
    <property type="component" value="Unassembled WGS sequence"/>
</dbReference>
<feature type="domain" description="C2H2-type" evidence="9">
    <location>
        <begin position="320"/>
        <end position="347"/>
    </location>
</feature>
<keyword evidence="5" id="KW-0862">Zinc</keyword>
<comment type="subcellular location">
    <subcellularLocation>
        <location evidence="1">Nucleus</location>
    </subcellularLocation>
</comment>
<evidence type="ECO:0000313" key="11">
    <source>
        <dbReference type="Proteomes" id="UP000075881"/>
    </source>
</evidence>
<feature type="region of interest" description="Disordered" evidence="8">
    <location>
        <begin position="595"/>
        <end position="620"/>
    </location>
</feature>
<reference evidence="10" key="2">
    <citation type="submission" date="2020-05" db="UniProtKB">
        <authorList>
            <consortium name="EnsemblMetazoa"/>
        </authorList>
    </citation>
    <scope>IDENTIFICATION</scope>
    <source>
        <strain evidence="10">ACHKN1017</strain>
    </source>
</reference>
<dbReference type="InterPro" id="IPR036236">
    <property type="entry name" value="Znf_C2H2_sf"/>
</dbReference>
<dbReference type="AlphaFoldDB" id="A0A2C9GT08"/>
<evidence type="ECO:0000256" key="8">
    <source>
        <dbReference type="SAM" id="MobiDB-lite"/>
    </source>
</evidence>
<keyword evidence="2" id="KW-0479">Metal-binding</keyword>
<dbReference type="EnsemblMetazoa" id="ACHR015053-RA">
    <property type="protein sequence ID" value="ACHR015053-PA"/>
    <property type="gene ID" value="ACHR015053"/>
</dbReference>
<accession>A0A2C9GT08</accession>